<keyword evidence="1" id="KW-0378">Hydrolase</keyword>
<evidence type="ECO:0000313" key="1">
    <source>
        <dbReference type="EMBL" id="KAI0087840.1"/>
    </source>
</evidence>
<name>A0ACB8U0Q2_9APHY</name>
<protein>
    <submittedName>
        <fullName evidence="1">Glycoside hydrolase superfamily</fullName>
    </submittedName>
</protein>
<proteinExistence type="predicted"/>
<reference evidence="1" key="1">
    <citation type="journal article" date="2021" name="Environ. Microbiol.">
        <title>Gene family expansions and transcriptome signatures uncover fungal adaptations to wood decay.</title>
        <authorList>
            <person name="Hage H."/>
            <person name="Miyauchi S."/>
            <person name="Viragh M."/>
            <person name="Drula E."/>
            <person name="Min B."/>
            <person name="Chaduli D."/>
            <person name="Navarro D."/>
            <person name="Favel A."/>
            <person name="Norest M."/>
            <person name="Lesage-Meessen L."/>
            <person name="Balint B."/>
            <person name="Merenyi Z."/>
            <person name="de Eugenio L."/>
            <person name="Morin E."/>
            <person name="Martinez A.T."/>
            <person name="Baldrian P."/>
            <person name="Stursova M."/>
            <person name="Martinez M.J."/>
            <person name="Novotny C."/>
            <person name="Magnuson J.K."/>
            <person name="Spatafora J.W."/>
            <person name="Maurice S."/>
            <person name="Pangilinan J."/>
            <person name="Andreopoulos W."/>
            <person name="LaButti K."/>
            <person name="Hundley H."/>
            <person name="Na H."/>
            <person name="Kuo A."/>
            <person name="Barry K."/>
            <person name="Lipzen A."/>
            <person name="Henrissat B."/>
            <person name="Riley R."/>
            <person name="Ahrendt S."/>
            <person name="Nagy L.G."/>
            <person name="Grigoriev I.V."/>
            <person name="Martin F."/>
            <person name="Rosso M.N."/>
        </authorList>
    </citation>
    <scope>NUCLEOTIDE SEQUENCE</scope>
    <source>
        <strain evidence="1">CBS 384.51</strain>
    </source>
</reference>
<comment type="caution">
    <text evidence="1">The sequence shown here is derived from an EMBL/GenBank/DDBJ whole genome shotgun (WGS) entry which is preliminary data.</text>
</comment>
<dbReference type="EMBL" id="MU274916">
    <property type="protein sequence ID" value="KAI0087840.1"/>
    <property type="molecule type" value="Genomic_DNA"/>
</dbReference>
<gene>
    <name evidence="1" type="ORF">BDY19DRAFT_892222</name>
</gene>
<sequence length="356" mass="39440">MSPNALTFALIALLSFPGAFTAPTQNGTSSQNIILRDLARPRYFGAAMNTTFLFHDQAYTKLIQTQFSAFTPENEMKWEEIEPEPNQFVFGPADEIVKEAQTLYAKVRGHNFEWNNQLAPWVNTSLTAVELDRALQNHITTILNHYRGKLYAVDVVNELISDNTPNETFKQGIWDTKFGEDAIPKALTYARAADPHNTVKLYINEYGTEGIDSKSDALYNVVKGFLADGVPLDGIGFQCHFGLGQVPPTLQQNLRRFTDLGLDVAVTELDINIGTGNPQNATAFALQAQDYWTVVNACVNVERCVGVSVWGVSDDHSWLPNGAVLPWDKNKQPKPAFYAIADAFQGKPKPGLPTDN</sequence>
<organism evidence="1 2">
    <name type="scientific">Irpex rosettiformis</name>
    <dbReference type="NCBI Taxonomy" id="378272"/>
    <lineage>
        <taxon>Eukaryota</taxon>
        <taxon>Fungi</taxon>
        <taxon>Dikarya</taxon>
        <taxon>Basidiomycota</taxon>
        <taxon>Agaricomycotina</taxon>
        <taxon>Agaricomycetes</taxon>
        <taxon>Polyporales</taxon>
        <taxon>Irpicaceae</taxon>
        <taxon>Irpex</taxon>
    </lineage>
</organism>
<accession>A0ACB8U0Q2</accession>
<keyword evidence="2" id="KW-1185">Reference proteome</keyword>
<dbReference type="Proteomes" id="UP001055072">
    <property type="component" value="Unassembled WGS sequence"/>
</dbReference>
<evidence type="ECO:0000313" key="2">
    <source>
        <dbReference type="Proteomes" id="UP001055072"/>
    </source>
</evidence>